<reference evidence="1 2" key="1">
    <citation type="submission" date="2017-04" db="EMBL/GenBank/DDBJ databases">
        <authorList>
            <person name="Afonso C.L."/>
            <person name="Miller P.J."/>
            <person name="Scott M.A."/>
            <person name="Spackman E."/>
            <person name="Goraichik I."/>
            <person name="Dimitrov K.M."/>
            <person name="Suarez D.L."/>
            <person name="Swayne D.E."/>
        </authorList>
    </citation>
    <scope>NUCLEOTIDE SEQUENCE [LARGE SCALE GENOMIC DNA]</scope>
    <source>
        <strain evidence="1 2">DSM 5090</strain>
    </source>
</reference>
<evidence type="ECO:0000313" key="2">
    <source>
        <dbReference type="Proteomes" id="UP000192738"/>
    </source>
</evidence>
<proteinExistence type="predicted"/>
<dbReference type="AlphaFoldDB" id="A0A1W2AUZ9"/>
<sequence length="164" mass="18767">MNPELTTLSIYEMITKIISTNRELPIEIKISDLTSYSLVSFYDFGSLRIKCGKKATYILLAEPYNFFLDDYPALITSQLKSEAPWTRILISSTNDIFNLQSLILEIYDKAFFLGVSEFFGCCSRYVQCSDNLKCVQPDTKLAKGCMYGRHLKKGKVFYGKNKNT</sequence>
<name>A0A1W2AUZ9_9FIRM</name>
<dbReference type="STRING" id="112901.SAMN04488500_106134"/>
<dbReference type="Proteomes" id="UP000192738">
    <property type="component" value="Unassembled WGS sequence"/>
</dbReference>
<protein>
    <submittedName>
        <fullName evidence="1">Uncharacterized protein</fullName>
    </submittedName>
</protein>
<gene>
    <name evidence="1" type="ORF">SAMN04488500_106134</name>
</gene>
<dbReference type="EMBL" id="FWXI01000006">
    <property type="protein sequence ID" value="SMC64360.1"/>
    <property type="molecule type" value="Genomic_DNA"/>
</dbReference>
<accession>A0A1W2AUZ9</accession>
<dbReference type="RefSeq" id="WP_084575345.1">
    <property type="nucleotide sequence ID" value="NZ_CP155572.1"/>
</dbReference>
<evidence type="ECO:0000313" key="1">
    <source>
        <dbReference type="EMBL" id="SMC64360.1"/>
    </source>
</evidence>
<organism evidence="1 2">
    <name type="scientific">Sporomusa malonica</name>
    <dbReference type="NCBI Taxonomy" id="112901"/>
    <lineage>
        <taxon>Bacteria</taxon>
        <taxon>Bacillati</taxon>
        <taxon>Bacillota</taxon>
        <taxon>Negativicutes</taxon>
        <taxon>Selenomonadales</taxon>
        <taxon>Sporomusaceae</taxon>
        <taxon>Sporomusa</taxon>
    </lineage>
</organism>
<dbReference type="OrthoDB" id="9776650at2"/>
<keyword evidence="2" id="KW-1185">Reference proteome</keyword>